<dbReference type="SUPFAM" id="SSF51269">
    <property type="entry name" value="AFP III-like domain"/>
    <property type="match status" value="1"/>
</dbReference>
<evidence type="ECO:0000259" key="1">
    <source>
        <dbReference type="PROSITE" id="PS50844"/>
    </source>
</evidence>
<gene>
    <name evidence="2" type="ORF">BMG00_13055</name>
</gene>
<accession>A0ABX3MKA3</accession>
<dbReference type="CDD" id="cd11615">
    <property type="entry name" value="SAF_NeuB_like"/>
    <property type="match status" value="1"/>
</dbReference>
<dbReference type="InterPro" id="IPR013785">
    <property type="entry name" value="Aldolase_TIM"/>
</dbReference>
<dbReference type="InterPro" id="IPR013974">
    <property type="entry name" value="SAF"/>
</dbReference>
<proteinExistence type="predicted"/>
<comment type="caution">
    <text evidence="2">The sequence shown here is derived from an EMBL/GenBank/DDBJ whole genome shotgun (WGS) entry which is preliminary data.</text>
</comment>
<sequence>MTDTTRTIIVAEAGVNHNGKLGLALELVDRAAEAGADYVKFQTFKGARLACGTAAKADYQKVTTDAAETQLEMLRRLELSPEAHRALIERCAARGIAFLSTAFDLESLAFLAGELGLKTLKLGSGELNNGPILLAAARSGMQLMLSTGMGSLSEVEEALGVVAFGLLRTGTPKGRTDFSEALLDPAAWSALRARVTLLHCTTEYPAAVEDTNLRAIDTMRQAFGLPVGYSDHTQGNAMSIAAVARGARVIEKHFTLDRTMTGPDHAASVEPGELAALVRDIRAIEAGLGDGIKRPGPAEIRNRPIVRKCVVAARDIPAGRILTLDDLTSKRAGGPIPAMALWDCIGRRSRIALAEDTALDWSAMAWAD</sequence>
<organism evidence="2 3">
    <name type="scientific">Thioclava marina</name>
    <dbReference type="NCBI Taxonomy" id="1915077"/>
    <lineage>
        <taxon>Bacteria</taxon>
        <taxon>Pseudomonadati</taxon>
        <taxon>Pseudomonadota</taxon>
        <taxon>Alphaproteobacteria</taxon>
        <taxon>Rhodobacterales</taxon>
        <taxon>Paracoccaceae</taxon>
        <taxon>Thioclava</taxon>
    </lineage>
</organism>
<dbReference type="Proteomes" id="UP000242224">
    <property type="component" value="Unassembled WGS sequence"/>
</dbReference>
<dbReference type="SMART" id="SM00858">
    <property type="entry name" value="SAF"/>
    <property type="match status" value="1"/>
</dbReference>
<dbReference type="Gene3D" id="3.90.1210.10">
    <property type="entry name" value="Antifreeze-like/N-acetylneuraminic acid synthase C-terminal domain"/>
    <property type="match status" value="1"/>
</dbReference>
<name>A0ABX3MKA3_9RHOB</name>
<dbReference type="InterPro" id="IPR051690">
    <property type="entry name" value="PseI-like"/>
</dbReference>
<dbReference type="InterPro" id="IPR013132">
    <property type="entry name" value="PseI/NeuA/B-like_N"/>
</dbReference>
<reference evidence="2 3" key="1">
    <citation type="submission" date="2016-11" db="EMBL/GenBank/DDBJ databases">
        <title>A multilocus sequence analysis scheme for characterization of bacteria in the genus Thioclava.</title>
        <authorList>
            <person name="Liu Y."/>
            <person name="Shao Z."/>
        </authorList>
    </citation>
    <scope>NUCLEOTIDE SEQUENCE [LARGE SCALE GENOMIC DNA]</scope>
    <source>
        <strain evidence="2 3">11.10-0-13</strain>
    </source>
</reference>
<dbReference type="InterPro" id="IPR057736">
    <property type="entry name" value="SAF_PseI/NeuA/NeuB"/>
</dbReference>
<dbReference type="SUPFAM" id="SSF51569">
    <property type="entry name" value="Aldolase"/>
    <property type="match status" value="1"/>
</dbReference>
<evidence type="ECO:0000313" key="3">
    <source>
        <dbReference type="Proteomes" id="UP000242224"/>
    </source>
</evidence>
<dbReference type="PANTHER" id="PTHR42966">
    <property type="entry name" value="N-ACETYLNEURAMINATE SYNTHASE"/>
    <property type="match status" value="1"/>
</dbReference>
<dbReference type="Pfam" id="PF08666">
    <property type="entry name" value="SAF"/>
    <property type="match status" value="1"/>
</dbReference>
<dbReference type="InterPro" id="IPR020007">
    <property type="entry name" value="NeuB/NeuA"/>
</dbReference>
<keyword evidence="3" id="KW-1185">Reference proteome</keyword>
<dbReference type="Gene3D" id="3.20.20.70">
    <property type="entry name" value="Aldolase class I"/>
    <property type="match status" value="1"/>
</dbReference>
<dbReference type="PANTHER" id="PTHR42966:SF1">
    <property type="entry name" value="SIALIC ACID SYNTHASE"/>
    <property type="match status" value="1"/>
</dbReference>
<dbReference type="NCBIfam" id="TIGR03569">
    <property type="entry name" value="NeuB_NnaB"/>
    <property type="match status" value="1"/>
</dbReference>
<dbReference type="RefSeq" id="WP_078574644.1">
    <property type="nucleotide sequence ID" value="NZ_MPZS01000002.1"/>
</dbReference>
<protein>
    <submittedName>
        <fullName evidence="2">N-acetylneuraminate synthase</fullName>
    </submittedName>
</protein>
<dbReference type="InterPro" id="IPR006190">
    <property type="entry name" value="SAF_AFP_Neu5Ac"/>
</dbReference>
<evidence type="ECO:0000313" key="2">
    <source>
        <dbReference type="EMBL" id="OOY11994.1"/>
    </source>
</evidence>
<dbReference type="PROSITE" id="PS50844">
    <property type="entry name" value="AFP_LIKE"/>
    <property type="match status" value="1"/>
</dbReference>
<dbReference type="Pfam" id="PF03102">
    <property type="entry name" value="NeuB"/>
    <property type="match status" value="1"/>
</dbReference>
<dbReference type="EMBL" id="MPZS01000002">
    <property type="protein sequence ID" value="OOY11994.1"/>
    <property type="molecule type" value="Genomic_DNA"/>
</dbReference>
<dbReference type="InterPro" id="IPR036732">
    <property type="entry name" value="AFP_Neu5c_C_sf"/>
</dbReference>
<feature type="domain" description="AFP-like" evidence="1">
    <location>
        <begin position="309"/>
        <end position="367"/>
    </location>
</feature>